<proteinExistence type="predicted"/>
<name>A0A1D6HG31_MAIZE</name>
<feature type="region of interest" description="Disordered" evidence="1">
    <location>
        <begin position="117"/>
        <end position="249"/>
    </location>
</feature>
<dbReference type="PANTHER" id="PTHR31928:SF2">
    <property type="entry name" value="EXPRESSED PROTEIN"/>
    <property type="match status" value="1"/>
</dbReference>
<evidence type="ECO:0000256" key="1">
    <source>
        <dbReference type="SAM" id="MobiDB-lite"/>
    </source>
</evidence>
<dbReference type="InterPro" id="IPR048297">
    <property type="entry name" value="DUF936_dom_pln"/>
</dbReference>
<evidence type="ECO:0000259" key="2">
    <source>
        <dbReference type="Pfam" id="PF06075"/>
    </source>
</evidence>
<dbReference type="InterPro" id="IPR010341">
    <property type="entry name" value="DUF936_pln"/>
</dbReference>
<dbReference type="PANTHER" id="PTHR31928">
    <property type="entry name" value="EXPRESSED PROTEIN"/>
    <property type="match status" value="1"/>
</dbReference>
<feature type="compositionally biased region" description="Basic and acidic residues" evidence="1">
    <location>
        <begin position="197"/>
        <end position="211"/>
    </location>
</feature>
<dbReference type="AlphaFoldDB" id="A0A1D6HG31"/>
<evidence type="ECO:0000313" key="3">
    <source>
        <dbReference type="EMBL" id="AQK73587.1"/>
    </source>
</evidence>
<reference evidence="3" key="1">
    <citation type="submission" date="2015-12" db="EMBL/GenBank/DDBJ databases">
        <title>Update maize B73 reference genome by single molecule sequencing technologies.</title>
        <authorList>
            <consortium name="Maize Genome Sequencing Project"/>
            <person name="Ware D."/>
        </authorList>
    </citation>
    <scope>NUCLEOTIDE SEQUENCE</scope>
    <source>
        <tissue evidence="3">Seedling</tissue>
    </source>
</reference>
<feature type="domain" description="DUF936" evidence="2">
    <location>
        <begin position="4"/>
        <end position="90"/>
    </location>
</feature>
<feature type="compositionally biased region" description="Polar residues" evidence="1">
    <location>
        <begin position="155"/>
        <end position="171"/>
    </location>
</feature>
<organism evidence="3">
    <name type="scientific">Zea mays</name>
    <name type="common">Maize</name>
    <dbReference type="NCBI Taxonomy" id="4577"/>
    <lineage>
        <taxon>Eukaryota</taxon>
        <taxon>Viridiplantae</taxon>
        <taxon>Streptophyta</taxon>
        <taxon>Embryophyta</taxon>
        <taxon>Tracheophyta</taxon>
        <taxon>Spermatophyta</taxon>
        <taxon>Magnoliopsida</taxon>
        <taxon>Liliopsida</taxon>
        <taxon>Poales</taxon>
        <taxon>Poaceae</taxon>
        <taxon>PACMAD clade</taxon>
        <taxon>Panicoideae</taxon>
        <taxon>Andropogonodae</taxon>
        <taxon>Andropogoneae</taxon>
        <taxon>Tripsacinae</taxon>
        <taxon>Zea</taxon>
    </lineage>
</organism>
<dbReference type="ExpressionAtlas" id="A0A1D6HG31">
    <property type="expression patterns" value="baseline and differential"/>
</dbReference>
<sequence>MASLTPGILLKVLKNINSDVKVCGEYRSILLQVISIVPAITGSELWPDHGFFIKVSDSSHSTYVSLSKEDNELILSNKLQLGQFIYVEKRKVVIKEQKTVVASRYMLGVSSNNGKITSLNSSIDSDKSNGGSTISEPNKKFVAPKVRQEAKPQERPNNTSTGNTKSVSTKQEISKDTLKNGGASPSPNGCVVVKKQMPKESKKESATERRSPPKLYKSSPTPAMTSPTKLDPAAKQNGPFASAVNQLSI</sequence>
<dbReference type="InParanoid" id="A0A1D6HG31"/>
<feature type="compositionally biased region" description="Polar residues" evidence="1">
    <location>
        <begin position="117"/>
        <end position="136"/>
    </location>
</feature>
<protein>
    <submittedName>
        <fullName evidence="3">DUF936 family protein</fullName>
    </submittedName>
</protein>
<gene>
    <name evidence="3" type="ORF">ZEAMMB73_Zm00001d017634</name>
</gene>
<dbReference type="EMBL" id="CM000781">
    <property type="protein sequence ID" value="AQK73587.1"/>
    <property type="molecule type" value="Genomic_DNA"/>
</dbReference>
<dbReference type="Pfam" id="PF06075">
    <property type="entry name" value="DUF936"/>
    <property type="match status" value="1"/>
</dbReference>
<feature type="compositionally biased region" description="Polar residues" evidence="1">
    <location>
        <begin position="218"/>
        <end position="228"/>
    </location>
</feature>
<accession>A0A1D6HG31</accession>